<feature type="transmembrane region" description="Helical" evidence="8">
    <location>
        <begin position="210"/>
        <end position="233"/>
    </location>
</feature>
<evidence type="ECO:0000256" key="1">
    <source>
        <dbReference type="ARBA" id="ARBA00004651"/>
    </source>
</evidence>
<protein>
    <submittedName>
        <fullName evidence="10">ABC transporter permease</fullName>
    </submittedName>
</protein>
<dbReference type="Pfam" id="PF12698">
    <property type="entry name" value="ABC2_membrane_3"/>
    <property type="match status" value="1"/>
</dbReference>
<evidence type="ECO:0000259" key="9">
    <source>
        <dbReference type="PROSITE" id="PS51012"/>
    </source>
</evidence>
<dbReference type="InterPro" id="IPR051449">
    <property type="entry name" value="ABC-2_transporter_component"/>
</dbReference>
<dbReference type="InterPro" id="IPR013525">
    <property type="entry name" value="ABC2_TM"/>
</dbReference>
<dbReference type="InterPro" id="IPR047817">
    <property type="entry name" value="ABC2_TM_bact-type"/>
</dbReference>
<feature type="transmembrane region" description="Helical" evidence="8">
    <location>
        <begin position="278"/>
        <end position="297"/>
    </location>
</feature>
<dbReference type="RefSeq" id="WP_182091537.1">
    <property type="nucleotide sequence ID" value="NZ_CP059540.1"/>
</dbReference>
<reference evidence="10 11" key="1">
    <citation type="submission" date="2020-07" db="EMBL/GenBank/DDBJ databases">
        <title>Screening of a cold-adapted Planococcus bacterium producing protease in traditional shrimp paste and protease identification by genome sequencing.</title>
        <authorList>
            <person name="Gao R."/>
            <person name="Leng W."/>
            <person name="Chu Q."/>
            <person name="Wu X."/>
            <person name="Liu H."/>
            <person name="Li X."/>
        </authorList>
    </citation>
    <scope>NUCLEOTIDE SEQUENCE [LARGE SCALE GENOMIC DNA]</scope>
    <source>
        <strain evidence="10 11">XJ11</strain>
    </source>
</reference>
<feature type="transmembrane region" description="Helical" evidence="8">
    <location>
        <begin position="168"/>
        <end position="189"/>
    </location>
</feature>
<feature type="domain" description="ABC transmembrane type-2" evidence="9">
    <location>
        <begin position="134"/>
        <end position="359"/>
    </location>
</feature>
<dbReference type="PROSITE" id="PS51012">
    <property type="entry name" value="ABC_TM2"/>
    <property type="match status" value="1"/>
</dbReference>
<dbReference type="GO" id="GO:0140359">
    <property type="term" value="F:ABC-type transporter activity"/>
    <property type="evidence" value="ECO:0007669"/>
    <property type="project" value="InterPro"/>
</dbReference>
<evidence type="ECO:0000256" key="4">
    <source>
        <dbReference type="ARBA" id="ARBA00022475"/>
    </source>
</evidence>
<organism evidence="10 11">
    <name type="scientific">Planococcus maritimus</name>
    <dbReference type="NCBI Taxonomy" id="192421"/>
    <lineage>
        <taxon>Bacteria</taxon>
        <taxon>Bacillati</taxon>
        <taxon>Bacillota</taxon>
        <taxon>Bacilli</taxon>
        <taxon>Bacillales</taxon>
        <taxon>Caryophanaceae</taxon>
        <taxon>Planococcus</taxon>
    </lineage>
</organism>
<dbReference type="GO" id="GO:0005886">
    <property type="term" value="C:plasma membrane"/>
    <property type="evidence" value="ECO:0007669"/>
    <property type="project" value="UniProtKB-SubCell"/>
</dbReference>
<keyword evidence="7 8" id="KW-0472">Membrane</keyword>
<keyword evidence="6 8" id="KW-1133">Transmembrane helix</keyword>
<evidence type="ECO:0000313" key="11">
    <source>
        <dbReference type="Proteomes" id="UP000514716"/>
    </source>
</evidence>
<keyword evidence="3" id="KW-0813">Transport</keyword>
<dbReference type="Proteomes" id="UP000514716">
    <property type="component" value="Chromosome"/>
</dbReference>
<keyword evidence="4" id="KW-1003">Cell membrane</keyword>
<evidence type="ECO:0000256" key="5">
    <source>
        <dbReference type="ARBA" id="ARBA00022692"/>
    </source>
</evidence>
<dbReference type="PANTHER" id="PTHR30294:SF38">
    <property type="entry name" value="TRANSPORT PERMEASE PROTEIN"/>
    <property type="match status" value="1"/>
</dbReference>
<dbReference type="EMBL" id="CP059540">
    <property type="protein sequence ID" value="QMT16573.1"/>
    <property type="molecule type" value="Genomic_DNA"/>
</dbReference>
<evidence type="ECO:0000256" key="2">
    <source>
        <dbReference type="ARBA" id="ARBA00007783"/>
    </source>
</evidence>
<keyword evidence="11" id="KW-1185">Reference proteome</keyword>
<feature type="transmembrane region" description="Helical" evidence="8">
    <location>
        <begin position="334"/>
        <end position="356"/>
    </location>
</feature>
<evidence type="ECO:0000313" key="10">
    <source>
        <dbReference type="EMBL" id="QMT16573.1"/>
    </source>
</evidence>
<evidence type="ECO:0000256" key="8">
    <source>
        <dbReference type="SAM" id="Phobius"/>
    </source>
</evidence>
<name>A0A7D7MDK4_PLAMR</name>
<comment type="subcellular location">
    <subcellularLocation>
        <location evidence="1">Cell membrane</location>
        <topology evidence="1">Multi-pass membrane protein</topology>
    </subcellularLocation>
</comment>
<dbReference type="AlphaFoldDB" id="A0A7D7MDK4"/>
<gene>
    <name evidence="10" type="ORF">H1Q58_11395</name>
</gene>
<dbReference type="KEGG" id="pdec:H1Q58_11395"/>
<dbReference type="PANTHER" id="PTHR30294">
    <property type="entry name" value="MEMBRANE COMPONENT OF ABC TRANSPORTER YHHJ-RELATED"/>
    <property type="match status" value="1"/>
</dbReference>
<sequence>MKAVFLLQWRRFYRQPLLVLAMFALTVIFVSVSAAGGGEEPVLVPVYTESLKQEQALEWVERLNAEKLFAFKWMQPSEARSYVAEGDVPQAVELMEEDYRLLVGREDPARLALDSMLRRVYSEELRLEDAAQEVPQIRELMDSALSDPALQLSADSLQGKGDGDKLQLLFGMTLFFVIYTIMFSLVRIVDEKRTGTWNRMILSPVRKWQMYLGHLGFSFLIGFSQIALIFLLFRYAFGFEMGDRFWLMIVISACYTFSIVALGLMIISLIAKPQQLSAVIPIVATGMAMVGGAFWPIELVTNEILLTVSKVLPITYGLEALTSVAVYGNGLQSVAMPLVMLLGFGGICMAIGIRLLEWRSVS</sequence>
<accession>A0A7D7MDK4</accession>
<comment type="similarity">
    <text evidence="2">Belongs to the ABC-2 integral membrane protein family.</text>
</comment>
<proteinExistence type="inferred from homology"/>
<keyword evidence="5 8" id="KW-0812">Transmembrane</keyword>
<evidence type="ECO:0000256" key="3">
    <source>
        <dbReference type="ARBA" id="ARBA00022448"/>
    </source>
</evidence>
<evidence type="ECO:0000256" key="6">
    <source>
        <dbReference type="ARBA" id="ARBA00022989"/>
    </source>
</evidence>
<evidence type="ECO:0000256" key="7">
    <source>
        <dbReference type="ARBA" id="ARBA00023136"/>
    </source>
</evidence>
<feature type="transmembrane region" description="Helical" evidence="8">
    <location>
        <begin position="245"/>
        <end position="271"/>
    </location>
</feature>